<proteinExistence type="predicted"/>
<sequence length="41" mass="4591">TAVENQIPCIINKNESYEVKTSSIEEKKTEAIQELALMAHS</sequence>
<reference evidence="1 2" key="1">
    <citation type="submission" date="2021-06" db="EMBL/GenBank/DDBJ databases">
        <authorList>
            <person name="Kallberg Y."/>
            <person name="Tangrot J."/>
            <person name="Rosling A."/>
        </authorList>
    </citation>
    <scope>NUCLEOTIDE SEQUENCE [LARGE SCALE GENOMIC DNA]</scope>
    <source>
        <strain evidence="1 2">120-4 pot B 10/14</strain>
    </source>
</reference>
<organism evidence="1 2">
    <name type="scientific">Gigaspora margarita</name>
    <dbReference type="NCBI Taxonomy" id="4874"/>
    <lineage>
        <taxon>Eukaryota</taxon>
        <taxon>Fungi</taxon>
        <taxon>Fungi incertae sedis</taxon>
        <taxon>Mucoromycota</taxon>
        <taxon>Glomeromycotina</taxon>
        <taxon>Glomeromycetes</taxon>
        <taxon>Diversisporales</taxon>
        <taxon>Gigasporaceae</taxon>
        <taxon>Gigaspora</taxon>
    </lineage>
</organism>
<dbReference type="EMBL" id="CAJVQB010090375">
    <property type="protein sequence ID" value="CAG8848047.1"/>
    <property type="molecule type" value="Genomic_DNA"/>
</dbReference>
<keyword evidence="2" id="KW-1185">Reference proteome</keyword>
<protein>
    <submittedName>
        <fullName evidence="1">13897_t:CDS:1</fullName>
    </submittedName>
</protein>
<name>A0ABN7X4Q0_GIGMA</name>
<dbReference type="Proteomes" id="UP000789901">
    <property type="component" value="Unassembled WGS sequence"/>
</dbReference>
<feature type="non-terminal residue" evidence="1">
    <location>
        <position position="1"/>
    </location>
</feature>
<gene>
    <name evidence="1" type="ORF">GMARGA_LOCUS38984</name>
</gene>
<accession>A0ABN7X4Q0</accession>
<comment type="caution">
    <text evidence="1">The sequence shown here is derived from an EMBL/GenBank/DDBJ whole genome shotgun (WGS) entry which is preliminary data.</text>
</comment>
<feature type="non-terminal residue" evidence="1">
    <location>
        <position position="41"/>
    </location>
</feature>
<evidence type="ECO:0000313" key="1">
    <source>
        <dbReference type="EMBL" id="CAG8848047.1"/>
    </source>
</evidence>
<evidence type="ECO:0000313" key="2">
    <source>
        <dbReference type="Proteomes" id="UP000789901"/>
    </source>
</evidence>